<feature type="domain" description="UbiC transcription regulator-associated" evidence="1">
    <location>
        <begin position="27"/>
        <end position="99"/>
    </location>
</feature>
<dbReference type="SUPFAM" id="SSF64288">
    <property type="entry name" value="Chorismate lyase-like"/>
    <property type="match status" value="1"/>
</dbReference>
<protein>
    <submittedName>
        <fullName evidence="2">UTRA domain-containing protein</fullName>
    </submittedName>
</protein>
<dbReference type="Gene3D" id="3.40.1410.10">
    <property type="entry name" value="Chorismate lyase-like"/>
    <property type="match status" value="1"/>
</dbReference>
<dbReference type="InterPro" id="IPR011663">
    <property type="entry name" value="UTRA"/>
</dbReference>
<dbReference type="RefSeq" id="WP_193934151.1">
    <property type="nucleotide sequence ID" value="NZ_CAWPMZ010000102.1"/>
</dbReference>
<organism evidence="2 3">
    <name type="scientific">Gloeocapsopsis crepidinum LEGE 06123</name>
    <dbReference type="NCBI Taxonomy" id="588587"/>
    <lineage>
        <taxon>Bacteria</taxon>
        <taxon>Bacillati</taxon>
        <taxon>Cyanobacteriota</taxon>
        <taxon>Cyanophyceae</taxon>
        <taxon>Oscillatoriophycideae</taxon>
        <taxon>Chroococcales</taxon>
        <taxon>Chroococcaceae</taxon>
        <taxon>Gloeocapsopsis</taxon>
    </lineage>
</organism>
<evidence type="ECO:0000259" key="1">
    <source>
        <dbReference type="Pfam" id="PF07702"/>
    </source>
</evidence>
<proteinExistence type="predicted"/>
<dbReference type="EMBL" id="JADEWN010000064">
    <property type="protein sequence ID" value="MBE9192739.1"/>
    <property type="molecule type" value="Genomic_DNA"/>
</dbReference>
<dbReference type="Pfam" id="PF07702">
    <property type="entry name" value="UTRA"/>
    <property type="match status" value="1"/>
</dbReference>
<evidence type="ECO:0000313" key="2">
    <source>
        <dbReference type="EMBL" id="MBE9192739.1"/>
    </source>
</evidence>
<comment type="caution">
    <text evidence="2">The sequence shown here is derived from an EMBL/GenBank/DDBJ whole genome shotgun (WGS) entry which is preliminary data.</text>
</comment>
<gene>
    <name evidence="2" type="ORF">IQ230_20765</name>
</gene>
<accession>A0ABR9UWQ8</accession>
<evidence type="ECO:0000313" key="3">
    <source>
        <dbReference type="Proteomes" id="UP000651156"/>
    </source>
</evidence>
<keyword evidence="3" id="KW-1185">Reference proteome</keyword>
<dbReference type="Proteomes" id="UP000651156">
    <property type="component" value="Unassembled WGS sequence"/>
</dbReference>
<reference evidence="2 3" key="1">
    <citation type="submission" date="2020-10" db="EMBL/GenBank/DDBJ databases">
        <authorList>
            <person name="Castelo-Branco R."/>
            <person name="Eusebio N."/>
            <person name="Adriana R."/>
            <person name="Vieira A."/>
            <person name="Brugerolle De Fraissinette N."/>
            <person name="Rezende De Castro R."/>
            <person name="Schneider M.P."/>
            <person name="Vasconcelos V."/>
            <person name="Leao P.N."/>
        </authorList>
    </citation>
    <scope>NUCLEOTIDE SEQUENCE [LARGE SCALE GENOMIC DNA]</scope>
    <source>
        <strain evidence="2 3">LEGE 06123</strain>
    </source>
</reference>
<dbReference type="InterPro" id="IPR028978">
    <property type="entry name" value="Chorismate_lyase_/UTRA_dom_sf"/>
</dbReference>
<sequence>MVNECATTTHYKRRESPEVIKHYKRIAISADSKVAPKLDLEPGDPVALIEMLDLADNQPLSVSSSYFPLHRFPDIIEQFQDTQSISKLVREVYGCDHSSQCRSAWQSDRVHSHPISRRSDGVSH</sequence>
<name>A0ABR9UWQ8_9CHRO</name>